<evidence type="ECO:0000256" key="3">
    <source>
        <dbReference type="ARBA" id="ARBA00023004"/>
    </source>
</evidence>
<keyword evidence="7" id="KW-1185">Reference proteome</keyword>
<dbReference type="InterPro" id="IPR036909">
    <property type="entry name" value="Cyt_c-like_dom_sf"/>
</dbReference>
<dbReference type="GO" id="GO:0046872">
    <property type="term" value="F:metal ion binding"/>
    <property type="evidence" value="ECO:0007669"/>
    <property type="project" value="UniProtKB-KW"/>
</dbReference>
<protein>
    <submittedName>
        <fullName evidence="6">Cytochrome C oxidase, cbb3-type, subunit III</fullName>
    </submittedName>
</protein>
<dbReference type="PROSITE" id="PS51007">
    <property type="entry name" value="CYTC"/>
    <property type="match status" value="1"/>
</dbReference>
<feature type="domain" description="Cytochrome c" evidence="5">
    <location>
        <begin position="27"/>
        <end position="104"/>
    </location>
</feature>
<dbReference type="PROSITE" id="PS51257">
    <property type="entry name" value="PROKAR_LIPOPROTEIN"/>
    <property type="match status" value="1"/>
</dbReference>
<dbReference type="OrthoDB" id="9811281at2"/>
<dbReference type="Gene3D" id="1.10.760.10">
    <property type="entry name" value="Cytochrome c-like domain"/>
    <property type="match status" value="1"/>
</dbReference>
<keyword evidence="3 4" id="KW-0408">Iron</keyword>
<sequence length="115" mass="13015">MMYGKQLCLLLFISTIIATGCSEKNPLKLEEGNELYSYYCMQCHIKNGVGAMYEYLPPDRQKLASHEIVLMIKYGYDMGHNMPMFDQLSAEQADAIAEYVVAIQRSTSIQKSSSN</sequence>
<keyword evidence="1 4" id="KW-0349">Heme</keyword>
<proteinExistence type="predicted"/>
<evidence type="ECO:0000256" key="1">
    <source>
        <dbReference type="ARBA" id="ARBA00022617"/>
    </source>
</evidence>
<evidence type="ECO:0000313" key="7">
    <source>
        <dbReference type="Proteomes" id="UP000185999"/>
    </source>
</evidence>
<organism evidence="6 7">
    <name type="scientific">Neptunomonas antarctica</name>
    <dbReference type="NCBI Taxonomy" id="619304"/>
    <lineage>
        <taxon>Bacteria</taxon>
        <taxon>Pseudomonadati</taxon>
        <taxon>Pseudomonadota</taxon>
        <taxon>Gammaproteobacteria</taxon>
        <taxon>Oceanospirillales</taxon>
        <taxon>Oceanospirillaceae</taxon>
        <taxon>Neptunomonas</taxon>
    </lineage>
</organism>
<dbReference type="InterPro" id="IPR009056">
    <property type="entry name" value="Cyt_c-like_dom"/>
</dbReference>
<gene>
    <name evidence="6" type="ORF">SAMN05421760_101730</name>
</gene>
<dbReference type="STRING" id="619304.SAMN05421760_101730"/>
<dbReference type="RefSeq" id="WP_054342891.1">
    <property type="nucleotide sequence ID" value="NZ_FTOE01000001.1"/>
</dbReference>
<dbReference type="AlphaFoldDB" id="A0A1N7J7R5"/>
<name>A0A1N7J7R5_9GAMM</name>
<dbReference type="EMBL" id="FTOE01000001">
    <property type="protein sequence ID" value="SIS45349.1"/>
    <property type="molecule type" value="Genomic_DNA"/>
</dbReference>
<dbReference type="GO" id="GO:0009055">
    <property type="term" value="F:electron transfer activity"/>
    <property type="evidence" value="ECO:0007669"/>
    <property type="project" value="InterPro"/>
</dbReference>
<evidence type="ECO:0000313" key="6">
    <source>
        <dbReference type="EMBL" id="SIS45349.1"/>
    </source>
</evidence>
<evidence type="ECO:0000256" key="4">
    <source>
        <dbReference type="PROSITE-ProRule" id="PRU00433"/>
    </source>
</evidence>
<dbReference type="GO" id="GO:0020037">
    <property type="term" value="F:heme binding"/>
    <property type="evidence" value="ECO:0007669"/>
    <property type="project" value="InterPro"/>
</dbReference>
<dbReference type="SUPFAM" id="SSF46626">
    <property type="entry name" value="Cytochrome c"/>
    <property type="match status" value="1"/>
</dbReference>
<dbReference type="Pfam" id="PF13442">
    <property type="entry name" value="Cytochrome_CBB3"/>
    <property type="match status" value="1"/>
</dbReference>
<evidence type="ECO:0000256" key="2">
    <source>
        <dbReference type="ARBA" id="ARBA00022723"/>
    </source>
</evidence>
<accession>A0A1N7J7R5</accession>
<keyword evidence="2 4" id="KW-0479">Metal-binding</keyword>
<evidence type="ECO:0000259" key="5">
    <source>
        <dbReference type="PROSITE" id="PS51007"/>
    </source>
</evidence>
<reference evidence="7" key="1">
    <citation type="submission" date="2017-01" db="EMBL/GenBank/DDBJ databases">
        <authorList>
            <person name="Varghese N."/>
            <person name="Submissions S."/>
        </authorList>
    </citation>
    <scope>NUCLEOTIDE SEQUENCE [LARGE SCALE GENOMIC DNA]</scope>
    <source>
        <strain evidence="7">DSM 22306</strain>
    </source>
</reference>
<dbReference type="Proteomes" id="UP000185999">
    <property type="component" value="Unassembled WGS sequence"/>
</dbReference>